<accession>A0AAU7C9B8</accession>
<name>A0AAU7C9B8_9BACT</name>
<feature type="transmembrane region" description="Helical" evidence="1">
    <location>
        <begin position="114"/>
        <end position="133"/>
    </location>
</feature>
<feature type="transmembrane region" description="Helical" evidence="1">
    <location>
        <begin position="139"/>
        <end position="161"/>
    </location>
</feature>
<reference evidence="2" key="1">
    <citation type="submission" date="2024-05" db="EMBL/GenBank/DDBJ databases">
        <title>Planctomycetes of the genus Singulisphaera possess chitinolytic capabilities.</title>
        <authorList>
            <person name="Ivanova A."/>
        </authorList>
    </citation>
    <scope>NUCLEOTIDE SEQUENCE</scope>
    <source>
        <strain evidence="2">Ch08T</strain>
    </source>
</reference>
<evidence type="ECO:0000313" key="2">
    <source>
        <dbReference type="EMBL" id="XBH01720.1"/>
    </source>
</evidence>
<feature type="transmembrane region" description="Helical" evidence="1">
    <location>
        <begin position="192"/>
        <end position="210"/>
    </location>
</feature>
<feature type="transmembrane region" description="Helical" evidence="1">
    <location>
        <begin position="168"/>
        <end position="186"/>
    </location>
</feature>
<protein>
    <submittedName>
        <fullName evidence="2">Uncharacterized protein</fullName>
    </submittedName>
</protein>
<proteinExistence type="predicted"/>
<organism evidence="2">
    <name type="scientific">Singulisphaera sp. Ch08</name>
    <dbReference type="NCBI Taxonomy" id="3120278"/>
    <lineage>
        <taxon>Bacteria</taxon>
        <taxon>Pseudomonadati</taxon>
        <taxon>Planctomycetota</taxon>
        <taxon>Planctomycetia</taxon>
        <taxon>Isosphaerales</taxon>
        <taxon>Isosphaeraceae</taxon>
        <taxon>Singulisphaera</taxon>
    </lineage>
</organism>
<dbReference type="EMBL" id="CP155447">
    <property type="protein sequence ID" value="XBH01720.1"/>
    <property type="molecule type" value="Genomic_DNA"/>
</dbReference>
<dbReference type="RefSeq" id="WP_406694465.1">
    <property type="nucleotide sequence ID" value="NZ_CP155447.1"/>
</dbReference>
<dbReference type="AlphaFoldDB" id="A0AAU7C9B8"/>
<evidence type="ECO:0000256" key="1">
    <source>
        <dbReference type="SAM" id="Phobius"/>
    </source>
</evidence>
<keyword evidence="1" id="KW-0472">Membrane</keyword>
<gene>
    <name evidence="2" type="ORF">V5E97_25660</name>
</gene>
<keyword evidence="1" id="KW-0812">Transmembrane</keyword>
<keyword evidence="1" id="KW-1133">Transmembrane helix</keyword>
<sequence length="220" mass="24144">MMKIPLTCPACGAASTVDAVFAGRAGRCKHCNHRFTIPNPGESHPETYTLDEPPAVPVDAAEIDLEPSSTFVRARGDEPSALTSRRKRRPIEPIARPMSRREREREPGFAWGKWLSRAGGSAVLVLAAIAWLAPGGPIFVGSVVLAIGTFMVLLGFGVGAYGAFREDFLYGFLYLAIPLYTAYYVVSRWDELWIWFACSTVGFGLVLFGTEMLRWNGVIL</sequence>